<name>A0A1B9FUY2_9TREE</name>
<dbReference type="Proteomes" id="UP000092730">
    <property type="component" value="Chromosome 8"/>
</dbReference>
<dbReference type="GeneID" id="30212614"/>
<feature type="region of interest" description="Disordered" evidence="1">
    <location>
        <begin position="58"/>
        <end position="83"/>
    </location>
</feature>
<reference evidence="3" key="2">
    <citation type="submission" date="2013-07" db="EMBL/GenBank/DDBJ databases">
        <authorList>
            <consortium name="The Broad Institute Genome Sequencing Platform"/>
            <person name="Cuomo C."/>
            <person name="Litvintseva A."/>
            <person name="Chen Y."/>
            <person name="Heitman J."/>
            <person name="Sun S."/>
            <person name="Springer D."/>
            <person name="Dromer F."/>
            <person name="Young S.K."/>
            <person name="Zeng Q."/>
            <person name="Gargeya S."/>
            <person name="Fitzgerald M."/>
            <person name="Abouelleil A."/>
            <person name="Alvarado L."/>
            <person name="Berlin A.M."/>
            <person name="Chapman S.B."/>
            <person name="Dewar J."/>
            <person name="Goldberg J."/>
            <person name="Griggs A."/>
            <person name="Gujja S."/>
            <person name="Hansen M."/>
            <person name="Howarth C."/>
            <person name="Imamovic A."/>
            <person name="Larimer J."/>
            <person name="McCowan C."/>
            <person name="Murphy C."/>
            <person name="Pearson M."/>
            <person name="Priest M."/>
            <person name="Roberts A."/>
            <person name="Saif S."/>
            <person name="Shea T."/>
            <person name="Sykes S."/>
            <person name="Wortman J."/>
            <person name="Nusbaum C."/>
            <person name="Birren B."/>
        </authorList>
    </citation>
    <scope>NUCLEOTIDE SEQUENCE</scope>
    <source>
        <strain evidence="3">CBS 10118</strain>
    </source>
</reference>
<dbReference type="KEGG" id="kbi:30212614"/>
<gene>
    <name evidence="2" type="ORF">I302_08215</name>
    <name evidence="3" type="ORF">I302_109071</name>
</gene>
<reference evidence="2" key="1">
    <citation type="submission" date="2013-07" db="EMBL/GenBank/DDBJ databases">
        <title>The Genome Sequence of Cryptococcus bestiolae CBS10118.</title>
        <authorList>
            <consortium name="The Broad Institute Genome Sequencing Platform"/>
            <person name="Cuomo C."/>
            <person name="Litvintseva A."/>
            <person name="Chen Y."/>
            <person name="Heitman J."/>
            <person name="Sun S."/>
            <person name="Springer D."/>
            <person name="Dromer F."/>
            <person name="Young S.K."/>
            <person name="Zeng Q."/>
            <person name="Gargeya S."/>
            <person name="Fitzgerald M."/>
            <person name="Abouelleil A."/>
            <person name="Alvarado L."/>
            <person name="Berlin A.M."/>
            <person name="Chapman S.B."/>
            <person name="Dewar J."/>
            <person name="Goldberg J."/>
            <person name="Griggs A."/>
            <person name="Gujja S."/>
            <person name="Hansen M."/>
            <person name="Howarth C."/>
            <person name="Imamovic A."/>
            <person name="Larimer J."/>
            <person name="McCowan C."/>
            <person name="Murphy C."/>
            <person name="Pearson M."/>
            <person name="Priest M."/>
            <person name="Roberts A."/>
            <person name="Saif S."/>
            <person name="Shea T."/>
            <person name="Sykes S."/>
            <person name="Wortman J."/>
            <person name="Nusbaum C."/>
            <person name="Birren B."/>
        </authorList>
    </citation>
    <scope>NUCLEOTIDE SEQUENCE [LARGE SCALE GENOMIC DNA]</scope>
    <source>
        <strain evidence="2">CBS 10118</strain>
    </source>
</reference>
<feature type="region of interest" description="Disordered" evidence="1">
    <location>
        <begin position="131"/>
        <end position="158"/>
    </location>
</feature>
<organism evidence="2">
    <name type="scientific">Kwoniella bestiolae CBS 10118</name>
    <dbReference type="NCBI Taxonomy" id="1296100"/>
    <lineage>
        <taxon>Eukaryota</taxon>
        <taxon>Fungi</taxon>
        <taxon>Dikarya</taxon>
        <taxon>Basidiomycota</taxon>
        <taxon>Agaricomycotina</taxon>
        <taxon>Tremellomycetes</taxon>
        <taxon>Tremellales</taxon>
        <taxon>Cryptococcaceae</taxon>
        <taxon>Kwoniella</taxon>
    </lineage>
</organism>
<reference evidence="3" key="4">
    <citation type="submission" date="2024-02" db="EMBL/GenBank/DDBJ databases">
        <title>Comparative genomics of Cryptococcus and Kwoniella reveals pathogenesis evolution and contrasting modes of karyotype evolution via chromosome fusion or intercentromeric recombination.</title>
        <authorList>
            <person name="Coelho M.A."/>
            <person name="David-Palma M."/>
            <person name="Shea T."/>
            <person name="Bowers K."/>
            <person name="McGinley-Smith S."/>
            <person name="Mohammad A.W."/>
            <person name="Gnirke A."/>
            <person name="Yurkov A.M."/>
            <person name="Nowrousian M."/>
            <person name="Sun S."/>
            <person name="Cuomo C.A."/>
            <person name="Heitman J."/>
        </authorList>
    </citation>
    <scope>NUCLEOTIDE SEQUENCE</scope>
    <source>
        <strain evidence="3">CBS 10118</strain>
    </source>
</reference>
<protein>
    <submittedName>
        <fullName evidence="2">Uncharacterized protein</fullName>
    </submittedName>
</protein>
<dbReference type="EMBL" id="CP144548">
    <property type="protein sequence ID" value="WVW87015.1"/>
    <property type="molecule type" value="Genomic_DNA"/>
</dbReference>
<keyword evidence="4" id="KW-1185">Reference proteome</keyword>
<evidence type="ECO:0000256" key="1">
    <source>
        <dbReference type="SAM" id="MobiDB-lite"/>
    </source>
</evidence>
<dbReference type="RefSeq" id="XP_019043635.1">
    <property type="nucleotide sequence ID" value="XM_019194799.1"/>
</dbReference>
<dbReference type="OrthoDB" id="2563118at2759"/>
<dbReference type="EMBL" id="KI894025">
    <property type="protein sequence ID" value="OCF22565.1"/>
    <property type="molecule type" value="Genomic_DNA"/>
</dbReference>
<reference evidence="2" key="3">
    <citation type="submission" date="2014-01" db="EMBL/GenBank/DDBJ databases">
        <title>Evolution of pathogenesis and genome organization in the Tremellales.</title>
        <authorList>
            <person name="Cuomo C."/>
            <person name="Litvintseva A."/>
            <person name="Heitman J."/>
            <person name="Chen Y."/>
            <person name="Sun S."/>
            <person name="Springer D."/>
            <person name="Dromer F."/>
            <person name="Young S."/>
            <person name="Zeng Q."/>
            <person name="Chapman S."/>
            <person name="Gujja S."/>
            <person name="Saif S."/>
            <person name="Birren B."/>
        </authorList>
    </citation>
    <scope>NUCLEOTIDE SEQUENCE</scope>
    <source>
        <strain evidence="2">CBS 10118</strain>
    </source>
</reference>
<evidence type="ECO:0000313" key="2">
    <source>
        <dbReference type="EMBL" id="OCF22565.1"/>
    </source>
</evidence>
<dbReference type="VEuPathDB" id="FungiDB:I302_08215"/>
<dbReference type="AlphaFoldDB" id="A0A1B9FUY2"/>
<sequence length="158" mass="17586">MLYAFAFLILIIIILLVWLIRVLAATNQRRKARKDPSVLPSQIQDLNHRPTFAEAAEEVTDRMRPHHRPRGSEPFTPYQSRYTRERSDVGAVTRVMGDNASVTSLPAYGAASLPVPPAAIYDPTRARLDVPPSALPSYPDVSPPKYSEGTSRSIMTTQ</sequence>
<evidence type="ECO:0000313" key="4">
    <source>
        <dbReference type="Proteomes" id="UP000092730"/>
    </source>
</evidence>
<proteinExistence type="predicted"/>
<accession>A0A1B9FUY2</accession>
<feature type="compositionally biased region" description="Polar residues" evidence="1">
    <location>
        <begin position="148"/>
        <end position="158"/>
    </location>
</feature>
<evidence type="ECO:0000313" key="3">
    <source>
        <dbReference type="EMBL" id="WVW87015.1"/>
    </source>
</evidence>